<feature type="region of interest" description="Disordered" evidence="1">
    <location>
        <begin position="71"/>
        <end position="92"/>
    </location>
</feature>
<dbReference type="eggNOG" id="ENOG502QXCJ">
    <property type="taxonomic scope" value="Eukaryota"/>
</dbReference>
<dbReference type="EMBL" id="AAXT01000003">
    <property type="protein sequence ID" value="EDO05974.1"/>
    <property type="molecule type" value="Genomic_DNA"/>
</dbReference>
<evidence type="ECO:0000313" key="4">
    <source>
        <dbReference type="Proteomes" id="UP000002173"/>
    </source>
</evidence>
<keyword evidence="4" id="KW-1185">Reference proteome</keyword>
<evidence type="ECO:0000256" key="2">
    <source>
        <dbReference type="SAM" id="Phobius"/>
    </source>
</evidence>
<keyword evidence="2" id="KW-0472">Membrane</keyword>
<proteinExistence type="predicted"/>
<reference evidence="3 4" key="1">
    <citation type="journal article" date="2007" name="PLoS Pathog.">
        <title>Genome sequence of Babesia bovis and comparative analysis of apicomplexan hemoprotozoa.</title>
        <authorList>
            <person name="Brayton K.A."/>
            <person name="Lau A.O.T."/>
            <person name="Herndon D.R."/>
            <person name="Hannick L."/>
            <person name="Kappmeyer L.S."/>
            <person name="Berens S.J."/>
            <person name="Bidwell S.L."/>
            <person name="Brown W.C."/>
            <person name="Crabtree J."/>
            <person name="Fadrosh D."/>
            <person name="Feldblum T."/>
            <person name="Forberger H.A."/>
            <person name="Haas B.J."/>
            <person name="Howell J.M."/>
            <person name="Khouri H."/>
            <person name="Koo H."/>
            <person name="Mann D.J."/>
            <person name="Norimine J."/>
            <person name="Paulsen I.T."/>
            <person name="Radune D."/>
            <person name="Ren Q."/>
            <person name="Smith R.K. Jr."/>
            <person name="Suarez C.E."/>
            <person name="White O."/>
            <person name="Wortman J.R."/>
            <person name="Knowles D.P. Jr."/>
            <person name="McElwain T.F."/>
            <person name="Nene V.M."/>
        </authorList>
    </citation>
    <scope>NUCLEOTIDE SEQUENCE [LARGE SCALE GENOMIC DNA]</scope>
    <source>
        <strain evidence="3">T2Bo</strain>
    </source>
</reference>
<evidence type="ECO:0000256" key="1">
    <source>
        <dbReference type="SAM" id="MobiDB-lite"/>
    </source>
</evidence>
<sequence>MAHSDLNVTSEWVLYLSLGDCSLSSSRNLSHGIRESINLLSYNGRTKCPNTFSRNNRTALHHYNDYLKPRKARKDVGKYHEKDEDKSPQLHETDVSLSHKCISSHKSRLINLAKSRRRQYVTSDGGDKNHFQETNVDCTVTQKRTKQSNTSSDVSHGLMESRWHLKIVKSSPYNLVKRSNGFFQSYILPPYGMMSLGISTPTRNELKVWSSFNDLQQKIGIQIFEKSMYQSTVLRCRAFSLSWGILMLRINDVIKSSIYDGAANMIKLLKRNSIIGTLLQVIVVDAGLITEDKNNLLNMVIDVIDDITQKEIIFIKVKPYNALQSIFEQINAMLKIRVAFSRPLVEGEVDKALRRGTLENIVNLFNCDWAKRRLVFVIDKITYELNELLLILHEIQVESDVNVSCVISSNCWYSNVEDHISENLLEKITIETCDVISVCKLSDDILNIILCDSETQCFVPHLHSLETIWNFLYDEKMSIETLIRYIYNVYESYYIGSQVNFLSSPDICEVSWNASPVELEPFYNLDDRREVVGDIYCKLALLCCGCILSVSHCAYFQLLLNNDGSIETFALQALPHEALKITERRLSLQLGMRFLQKLMLILPNCQRARGRLAVLSKTICGKNSDILIGDLIKRISYTMQSNLGERNNDIGEVLKAEYPYFVSLYPTVASMMSLLGRPPKYDLSHEYWDVLHKKVGYVDIAIFVEHLLTTLLLPTLKSASRMFFYMMMPKSGVFDTKWNVSGNVLLHSKPKSCYTYIKEFVALTKCLPRRPINLWDLFSLFSAKFPNEMFSKLFVVFIICVETVTQIWGYYALIISKSSRYTAIQNKRSKTLTTLLIAIRSRLSHLKLRRIHLGCEL</sequence>
<dbReference type="Proteomes" id="UP000002173">
    <property type="component" value="Unassembled WGS sequence"/>
</dbReference>
<reference evidence="4" key="3">
    <citation type="journal article" date="2021" name="Int. J. Parasitol.">
        <title>Comparative analysis of gene expression between Babesia bovis blood stages and kinetes allowed by improved genome annotation.</title>
        <authorList>
            <person name="Ueti M.W."/>
            <person name="Johnson W.C."/>
            <person name="Kappmeyer L.S."/>
            <person name="Herndon D.R."/>
            <person name="Mousel M.R."/>
            <person name="Reif K.E."/>
            <person name="Taus N.S."/>
            <person name="Ifeonu O.O."/>
            <person name="Silva J.C."/>
            <person name="Suarez C.E."/>
            <person name="Brayton K.A."/>
        </authorList>
    </citation>
    <scope>NUCLEOTIDE SEQUENCE [LARGE SCALE GENOMIC DNA]</scope>
</reference>
<feature type="transmembrane region" description="Helical" evidence="2">
    <location>
        <begin position="793"/>
        <end position="813"/>
    </location>
</feature>
<accession>A7ASR3</accession>
<keyword evidence="2" id="KW-0812">Transmembrane</keyword>
<dbReference type="KEGG" id="bbo:BBOV_II000130"/>
<name>A7ASR3_BABBO</name>
<dbReference type="VEuPathDB" id="PiroplasmaDB:BBOV_II000130"/>
<comment type="caution">
    <text evidence="3">The sequence shown here is derived from an EMBL/GenBank/DDBJ whole genome shotgun (WGS) entry which is preliminary data.</text>
</comment>
<reference evidence="4" key="2">
    <citation type="journal article" date="2020" name="Data Brief">
        <title>Transcriptome dataset of Babesia bovis life stages within vertebrate and invertebrate hosts.</title>
        <authorList>
            <person name="Ueti M.W."/>
            <person name="Johnson W.C."/>
            <person name="Kappmeyer L.S."/>
            <person name="Herndon D.R."/>
            <person name="Mousel M.R."/>
            <person name="Reif K.E."/>
            <person name="Taus N.S."/>
            <person name="Ifeonu O.O."/>
            <person name="Silva J.C."/>
            <person name="Suarez C.E."/>
            <person name="Brayton K.A."/>
        </authorList>
    </citation>
    <scope>NUCLEOTIDE SEQUENCE [LARGE SCALE GENOMIC DNA]</scope>
</reference>
<dbReference type="AlphaFoldDB" id="A7ASR3"/>
<gene>
    <name evidence="3" type="ORF">BBOV_II000130</name>
</gene>
<dbReference type="RefSeq" id="XP_001609542.1">
    <property type="nucleotide sequence ID" value="XM_001609492.1"/>
</dbReference>
<protein>
    <submittedName>
        <fullName evidence="3">Uncharacterized protein</fullName>
    </submittedName>
</protein>
<dbReference type="GeneID" id="5477765"/>
<keyword evidence="2" id="KW-1133">Transmembrane helix</keyword>
<evidence type="ECO:0000313" key="3">
    <source>
        <dbReference type="EMBL" id="EDO05974.1"/>
    </source>
</evidence>
<organism evidence="3 4">
    <name type="scientific">Babesia bovis</name>
    <dbReference type="NCBI Taxonomy" id="5865"/>
    <lineage>
        <taxon>Eukaryota</taxon>
        <taxon>Sar</taxon>
        <taxon>Alveolata</taxon>
        <taxon>Apicomplexa</taxon>
        <taxon>Aconoidasida</taxon>
        <taxon>Piroplasmida</taxon>
        <taxon>Babesiidae</taxon>
        <taxon>Babesia</taxon>
    </lineage>
</organism>
<dbReference type="InParanoid" id="A7ASR3"/>
<dbReference type="OMA" id="HAAIRIN"/>